<dbReference type="InterPro" id="IPR013785">
    <property type="entry name" value="Aldolase_TIM"/>
</dbReference>
<comment type="subcellular location">
    <subcellularLocation>
        <location evidence="1">Cytoplasm</location>
    </subcellularLocation>
</comment>
<sequence>MPAFAKLSGLVAATHTPFGPDGSLNLGVVEKQAEHLAASGVATAFIGGTTGESSSLTVNERLALGERWMAATKGSTLNVIVHVGANCLADARALAAQAESLKAAGVSALAPSYFKPGSMSTLVDSMAAIASACPSLPFYYYEIPSMTGLSLSPSDFLAAAGEKIPNLAGIKFTSNNLVEYQLCREAAGGRFDIPFGFDEMLLASLALGATSAVGSSYNFAAPIYLRVIDAFKKGDFETARKEQFASVELIRILAKLGYMAAAKATMGMLGVDVGAPRLPNGALKAEQVASLRKELEEWGFFQKLSARA</sequence>
<evidence type="ECO:0000256" key="7">
    <source>
        <dbReference type="PIRSR" id="PIRSR001365-2"/>
    </source>
</evidence>
<dbReference type="PANTHER" id="PTHR12128">
    <property type="entry name" value="DIHYDRODIPICOLINATE SYNTHASE"/>
    <property type="match status" value="1"/>
</dbReference>
<dbReference type="PRINTS" id="PR00146">
    <property type="entry name" value="DHPICSNTHASE"/>
</dbReference>
<dbReference type="Proteomes" id="UP000315700">
    <property type="component" value="Chromosome"/>
</dbReference>
<keyword evidence="9" id="KW-1185">Reference proteome</keyword>
<organism evidence="8 9">
    <name type="scientific">Caulifigura coniformis</name>
    <dbReference type="NCBI Taxonomy" id="2527983"/>
    <lineage>
        <taxon>Bacteria</taxon>
        <taxon>Pseudomonadati</taxon>
        <taxon>Planctomycetota</taxon>
        <taxon>Planctomycetia</taxon>
        <taxon>Planctomycetales</taxon>
        <taxon>Planctomycetaceae</taxon>
        <taxon>Caulifigura</taxon>
    </lineage>
</organism>
<dbReference type="Gene3D" id="3.20.20.70">
    <property type="entry name" value="Aldolase class I"/>
    <property type="match status" value="1"/>
</dbReference>
<feature type="active site" description="Proton donor/acceptor" evidence="6">
    <location>
        <position position="141"/>
    </location>
</feature>
<feature type="active site" description="Schiff-base intermediate with substrate" evidence="6">
    <location>
        <position position="171"/>
    </location>
</feature>
<dbReference type="KEGG" id="ccos:Pan44_14090"/>
<dbReference type="GO" id="GO:0008747">
    <property type="term" value="F:N-acetylneuraminate lyase activity"/>
    <property type="evidence" value="ECO:0007669"/>
    <property type="project" value="UniProtKB-EC"/>
</dbReference>
<keyword evidence="4" id="KW-0119">Carbohydrate metabolism</keyword>
<evidence type="ECO:0000256" key="5">
    <source>
        <dbReference type="PIRNR" id="PIRNR001365"/>
    </source>
</evidence>
<dbReference type="InParanoid" id="A0A517SBA4"/>
<accession>A0A517SBA4</accession>
<dbReference type="GO" id="GO:0005737">
    <property type="term" value="C:cytoplasm"/>
    <property type="evidence" value="ECO:0007669"/>
    <property type="project" value="UniProtKB-SubCell"/>
</dbReference>
<evidence type="ECO:0000256" key="1">
    <source>
        <dbReference type="ARBA" id="ARBA00004496"/>
    </source>
</evidence>
<evidence type="ECO:0000313" key="8">
    <source>
        <dbReference type="EMBL" id="QDT53392.1"/>
    </source>
</evidence>
<evidence type="ECO:0000256" key="2">
    <source>
        <dbReference type="ARBA" id="ARBA00022490"/>
    </source>
</evidence>
<dbReference type="PIRSF" id="PIRSF001365">
    <property type="entry name" value="DHDPS"/>
    <property type="match status" value="1"/>
</dbReference>
<dbReference type="EC" id="4.1.3.3" evidence="8"/>
<keyword evidence="3 5" id="KW-0456">Lyase</keyword>
<proteinExistence type="inferred from homology"/>
<evidence type="ECO:0000256" key="3">
    <source>
        <dbReference type="ARBA" id="ARBA00023239"/>
    </source>
</evidence>
<evidence type="ECO:0000313" key="9">
    <source>
        <dbReference type="Proteomes" id="UP000315700"/>
    </source>
</evidence>
<dbReference type="SMART" id="SM01130">
    <property type="entry name" value="DHDPS"/>
    <property type="match status" value="1"/>
</dbReference>
<gene>
    <name evidence="8" type="primary">nanA</name>
    <name evidence="8" type="ORF">Pan44_14090</name>
</gene>
<dbReference type="Pfam" id="PF00701">
    <property type="entry name" value="DHDPS"/>
    <property type="match status" value="1"/>
</dbReference>
<comment type="similarity">
    <text evidence="5">Belongs to the DapA family.</text>
</comment>
<name>A0A517SBA4_9PLAN</name>
<dbReference type="EMBL" id="CP036271">
    <property type="protein sequence ID" value="QDT53392.1"/>
    <property type="molecule type" value="Genomic_DNA"/>
</dbReference>
<feature type="binding site" evidence="7">
    <location>
        <position position="213"/>
    </location>
    <ligand>
        <name>pyruvate</name>
        <dbReference type="ChEBI" id="CHEBI:15361"/>
    </ligand>
</feature>
<feature type="binding site" evidence="7">
    <location>
        <position position="50"/>
    </location>
    <ligand>
        <name>pyruvate</name>
        <dbReference type="ChEBI" id="CHEBI:15361"/>
    </ligand>
</feature>
<dbReference type="SUPFAM" id="SSF51569">
    <property type="entry name" value="Aldolase"/>
    <property type="match status" value="1"/>
</dbReference>
<dbReference type="PANTHER" id="PTHR12128:SF21">
    <property type="entry name" value="N-ACETYLNEURAMINATE LYASE"/>
    <property type="match status" value="1"/>
</dbReference>
<dbReference type="InterPro" id="IPR002220">
    <property type="entry name" value="DapA-like"/>
</dbReference>
<keyword evidence="2" id="KW-0963">Cytoplasm</keyword>
<protein>
    <submittedName>
        <fullName evidence="8">N-acetylneuraminate lyase</fullName>
        <ecNumber evidence="8">4.1.3.3</ecNumber>
    </submittedName>
</protein>
<evidence type="ECO:0000256" key="6">
    <source>
        <dbReference type="PIRSR" id="PIRSR001365-1"/>
    </source>
</evidence>
<dbReference type="AlphaFoldDB" id="A0A517SBA4"/>
<dbReference type="OrthoDB" id="9771791at2"/>
<dbReference type="RefSeq" id="WP_145028577.1">
    <property type="nucleotide sequence ID" value="NZ_CP036271.1"/>
</dbReference>
<reference evidence="8 9" key="1">
    <citation type="submission" date="2019-02" db="EMBL/GenBank/DDBJ databases">
        <title>Deep-cultivation of Planctomycetes and their phenomic and genomic characterization uncovers novel biology.</title>
        <authorList>
            <person name="Wiegand S."/>
            <person name="Jogler M."/>
            <person name="Boedeker C."/>
            <person name="Pinto D."/>
            <person name="Vollmers J."/>
            <person name="Rivas-Marin E."/>
            <person name="Kohn T."/>
            <person name="Peeters S.H."/>
            <person name="Heuer A."/>
            <person name="Rast P."/>
            <person name="Oberbeckmann S."/>
            <person name="Bunk B."/>
            <person name="Jeske O."/>
            <person name="Meyerdierks A."/>
            <person name="Storesund J.E."/>
            <person name="Kallscheuer N."/>
            <person name="Luecker S."/>
            <person name="Lage O.M."/>
            <person name="Pohl T."/>
            <person name="Merkel B.J."/>
            <person name="Hornburger P."/>
            <person name="Mueller R.-W."/>
            <person name="Bruemmer F."/>
            <person name="Labrenz M."/>
            <person name="Spormann A.M."/>
            <person name="Op den Camp H."/>
            <person name="Overmann J."/>
            <person name="Amann R."/>
            <person name="Jetten M.S.M."/>
            <person name="Mascher T."/>
            <person name="Medema M.H."/>
            <person name="Devos D.P."/>
            <person name="Kaster A.-K."/>
            <person name="Ovreas L."/>
            <person name="Rohde M."/>
            <person name="Galperin M.Y."/>
            <person name="Jogler C."/>
        </authorList>
    </citation>
    <scope>NUCLEOTIDE SEQUENCE [LARGE SCALE GENOMIC DNA]</scope>
    <source>
        <strain evidence="8 9">Pan44</strain>
    </source>
</reference>
<evidence type="ECO:0000256" key="4">
    <source>
        <dbReference type="ARBA" id="ARBA00023277"/>
    </source>
</evidence>